<dbReference type="RefSeq" id="WP_013239144.1">
    <property type="nucleotide sequence ID" value="NZ_LITQ01000009.1"/>
</dbReference>
<accession>A0A162LBP6</accession>
<dbReference type="NCBIfam" id="TIGR00762">
    <property type="entry name" value="DegV"/>
    <property type="match status" value="1"/>
</dbReference>
<dbReference type="AlphaFoldDB" id="A0A162LBP6"/>
<dbReference type="Gene3D" id="3.30.1180.10">
    <property type="match status" value="1"/>
</dbReference>
<evidence type="ECO:0000313" key="5">
    <source>
        <dbReference type="Proteomes" id="UP000077384"/>
    </source>
</evidence>
<organism evidence="3 5">
    <name type="scientific">Clostridium coskatii</name>
    <dbReference type="NCBI Taxonomy" id="1705578"/>
    <lineage>
        <taxon>Bacteria</taxon>
        <taxon>Bacillati</taxon>
        <taxon>Bacillota</taxon>
        <taxon>Clostridia</taxon>
        <taxon>Eubacteriales</taxon>
        <taxon>Clostridiaceae</taxon>
        <taxon>Clostridium</taxon>
    </lineage>
</organism>
<protein>
    <submittedName>
        <fullName evidence="3">DegV domain-containing protein</fullName>
    </submittedName>
</protein>
<dbReference type="InterPro" id="IPR043168">
    <property type="entry name" value="DegV_C"/>
</dbReference>
<dbReference type="SUPFAM" id="SSF82549">
    <property type="entry name" value="DAK1/DegV-like"/>
    <property type="match status" value="1"/>
</dbReference>
<sequence>MEKIALITDSTSDLSNSTIERYNIKVLHYRIIYKDKEFIDKVTITPEYVYDNLDKEIPTSSMPSMSEMEDLFTNLEKENYTHAIVVTLSAGLTGFYNGVKLVSENHPKIKTYIFDSKSISLGEGFIVTNCAKLIEKGVSFDEIVRTIPIVRSKIDLFFVVGTLEYLKKGGRIGKVAGTIGELLNIKPIVSIDNNDGKYYTYDKVRGRKKSLSRLVEIANGILDKKKCKLCIVHGHALEDSKKIFDSIKNHKNVTSAIFGGALSPVGGVHSGPGLVGLVLFEEE</sequence>
<dbReference type="PROSITE" id="PS51482">
    <property type="entry name" value="DEGV"/>
    <property type="match status" value="1"/>
</dbReference>
<evidence type="ECO:0000313" key="6">
    <source>
        <dbReference type="Proteomes" id="UP000093694"/>
    </source>
</evidence>
<evidence type="ECO:0000313" key="4">
    <source>
        <dbReference type="EMBL" id="OBR95251.1"/>
    </source>
</evidence>
<comment type="function">
    <text evidence="1">May bind long-chain fatty acids, such as palmitate, and may play a role in lipid transport or fatty acid metabolism.</text>
</comment>
<evidence type="ECO:0000256" key="2">
    <source>
        <dbReference type="ARBA" id="ARBA00023121"/>
    </source>
</evidence>
<dbReference type="PANTHER" id="PTHR33434">
    <property type="entry name" value="DEGV DOMAIN-CONTAINING PROTEIN DR_1986-RELATED"/>
    <property type="match status" value="1"/>
</dbReference>
<gene>
    <name evidence="4" type="ORF">CLCOS_15750</name>
    <name evidence="3" type="ORF">WX73_03832</name>
</gene>
<reference evidence="4 6" key="2">
    <citation type="journal article" date="2016" name="Front. Microbiol.">
        <title>Industrial Acetogenic Biocatalysts: A Comparative Metabolic and Genomic Analysis.</title>
        <authorList>
            <person name="Bengelsdorf F."/>
            <person name="Poehlein A."/>
            <person name="Sonja S."/>
            <person name="Erz C."/>
            <person name="Hummel T."/>
            <person name="Hoffmeister S."/>
            <person name="Daniel R."/>
            <person name="Durre P."/>
        </authorList>
    </citation>
    <scope>NUCLEOTIDE SEQUENCE [LARGE SCALE GENOMIC DNA]</scope>
    <source>
        <strain evidence="4 6">PTA-10522</strain>
    </source>
</reference>
<dbReference type="PATRIC" id="fig|1705578.3.peg.3906"/>
<dbReference type="InterPro" id="IPR050270">
    <property type="entry name" value="DegV_domain_contain"/>
</dbReference>
<dbReference type="PANTHER" id="PTHR33434:SF3">
    <property type="entry name" value="DEGV DOMAIN-CONTAINING PROTEIN YITS"/>
    <property type="match status" value="1"/>
</dbReference>
<reference evidence="3 5" key="1">
    <citation type="journal article" date="2015" name="Biotechnol. Bioeng.">
        <title>Genome sequence and phenotypic characterization of Caulobacter segnis.</title>
        <authorList>
            <person name="Patel S."/>
            <person name="Fletcher B."/>
            <person name="Scott D.C."/>
            <person name="Ely B."/>
        </authorList>
    </citation>
    <scope>NUCLEOTIDE SEQUENCE [LARGE SCALE GENOMIC DNA]</scope>
    <source>
        <strain evidence="3 5">PS02</strain>
    </source>
</reference>
<dbReference type="Pfam" id="PF02645">
    <property type="entry name" value="DegV"/>
    <property type="match status" value="1"/>
</dbReference>
<dbReference type="Proteomes" id="UP000093694">
    <property type="component" value="Unassembled WGS sequence"/>
</dbReference>
<comment type="caution">
    <text evidence="3">The sequence shown here is derived from an EMBL/GenBank/DDBJ whole genome shotgun (WGS) entry which is preliminary data.</text>
</comment>
<dbReference type="Gene3D" id="3.40.50.10170">
    <property type="match status" value="1"/>
</dbReference>
<dbReference type="InterPro" id="IPR003797">
    <property type="entry name" value="DegV"/>
</dbReference>
<dbReference type="Proteomes" id="UP000077384">
    <property type="component" value="Unassembled WGS sequence"/>
</dbReference>
<evidence type="ECO:0000313" key="3">
    <source>
        <dbReference type="EMBL" id="OAA93922.1"/>
    </source>
</evidence>
<keyword evidence="6" id="KW-1185">Reference proteome</keyword>
<name>A0A162LBP6_9CLOT</name>
<proteinExistence type="predicted"/>
<dbReference type="EMBL" id="LITQ01000009">
    <property type="protein sequence ID" value="OAA93922.1"/>
    <property type="molecule type" value="Genomic_DNA"/>
</dbReference>
<dbReference type="GO" id="GO:0008289">
    <property type="term" value="F:lipid binding"/>
    <property type="evidence" value="ECO:0007669"/>
    <property type="project" value="UniProtKB-KW"/>
</dbReference>
<dbReference type="EMBL" id="LROR01000038">
    <property type="protein sequence ID" value="OBR95251.1"/>
    <property type="molecule type" value="Genomic_DNA"/>
</dbReference>
<evidence type="ECO:0000256" key="1">
    <source>
        <dbReference type="ARBA" id="ARBA00003238"/>
    </source>
</evidence>
<keyword evidence="2" id="KW-0446">Lipid-binding</keyword>